<proteinExistence type="predicted"/>
<dbReference type="PATRIC" id="fig|1620.3.peg.397"/>
<comment type="caution">
    <text evidence="2">The sequence shown here is derived from an EMBL/GenBank/DDBJ whole genome shotgun (WGS) entry which is preliminary data.</text>
</comment>
<dbReference type="STRING" id="1620.IV67_GL000392"/>
<dbReference type="Proteomes" id="UP000051673">
    <property type="component" value="Unassembled WGS sequence"/>
</dbReference>
<feature type="transmembrane region" description="Helical" evidence="1">
    <location>
        <begin position="36"/>
        <end position="54"/>
    </location>
</feature>
<keyword evidence="1" id="KW-0812">Transmembrane</keyword>
<dbReference type="EMBL" id="JQCD01000024">
    <property type="protein sequence ID" value="KRN76883.1"/>
    <property type="molecule type" value="Genomic_DNA"/>
</dbReference>
<evidence type="ECO:0000313" key="3">
    <source>
        <dbReference type="Proteomes" id="UP000051673"/>
    </source>
</evidence>
<feature type="transmembrane region" description="Helical" evidence="1">
    <location>
        <begin position="66"/>
        <end position="84"/>
    </location>
</feature>
<evidence type="ECO:0000313" key="2">
    <source>
        <dbReference type="EMBL" id="KRN76883.1"/>
    </source>
</evidence>
<feature type="transmembrane region" description="Helical" evidence="1">
    <location>
        <begin position="12"/>
        <end position="30"/>
    </location>
</feature>
<keyword evidence="1" id="KW-1133">Transmembrane helix</keyword>
<evidence type="ECO:0000256" key="1">
    <source>
        <dbReference type="SAM" id="Phobius"/>
    </source>
</evidence>
<dbReference type="AlphaFoldDB" id="A0A0R2JHT7"/>
<gene>
    <name evidence="2" type="ORF">IV67_GL000392</name>
</gene>
<keyword evidence="3" id="KW-1185">Reference proteome</keyword>
<protein>
    <submittedName>
        <fullName evidence="2">Uncharacterized protein</fullName>
    </submittedName>
</protein>
<accession>A0A0R2JHT7</accession>
<organism evidence="2 3">
    <name type="scientific">Weissella minor</name>
    <dbReference type="NCBI Taxonomy" id="1620"/>
    <lineage>
        <taxon>Bacteria</taxon>
        <taxon>Bacillati</taxon>
        <taxon>Bacillota</taxon>
        <taxon>Bacilli</taxon>
        <taxon>Lactobacillales</taxon>
        <taxon>Lactobacillaceae</taxon>
        <taxon>Weissella</taxon>
    </lineage>
</organism>
<sequence length="250" mass="27756">MTTQTTELRYKPLSIIAIILASLAIALSFFPYANLFATIVALISFVLIMIFGFVNHNRLTNMAKSGLILAIVGFVFSIGSQVFYQTTPLHLLTEDASVLRQKMYDESDFKTSYNSYDAVYKDATADLDDAYADYEKDLKAFVASGSVTEAEGAKIDDKYATKIEDITTKASDEMENVMYKRTVLDDDITIAELDEAFESDDPVGIANPDEADEAAKWHDKLIDYAEKKDAALNDSIDQHVSSEDDDTVNV</sequence>
<reference evidence="2 3" key="1">
    <citation type="journal article" date="2015" name="Genome Announc.">
        <title>Expanding the biotechnology potential of lactobacilli through comparative genomics of 213 strains and associated genera.</title>
        <authorList>
            <person name="Sun Z."/>
            <person name="Harris H.M."/>
            <person name="McCann A."/>
            <person name="Guo C."/>
            <person name="Argimon S."/>
            <person name="Zhang W."/>
            <person name="Yang X."/>
            <person name="Jeffery I.B."/>
            <person name="Cooney J.C."/>
            <person name="Kagawa T.F."/>
            <person name="Liu W."/>
            <person name="Song Y."/>
            <person name="Salvetti E."/>
            <person name="Wrobel A."/>
            <person name="Rasinkangas P."/>
            <person name="Parkhill J."/>
            <person name="Rea M.C."/>
            <person name="O'Sullivan O."/>
            <person name="Ritari J."/>
            <person name="Douillard F.P."/>
            <person name="Paul Ross R."/>
            <person name="Yang R."/>
            <person name="Briner A.E."/>
            <person name="Felis G.E."/>
            <person name="de Vos W.M."/>
            <person name="Barrangou R."/>
            <person name="Klaenhammer T.R."/>
            <person name="Caufield P.W."/>
            <person name="Cui Y."/>
            <person name="Zhang H."/>
            <person name="O'Toole P.W."/>
        </authorList>
    </citation>
    <scope>NUCLEOTIDE SEQUENCE [LARGE SCALE GENOMIC DNA]</scope>
    <source>
        <strain evidence="2 3">DSM 20014</strain>
    </source>
</reference>
<dbReference type="RefSeq" id="WP_057787659.1">
    <property type="nucleotide sequence ID" value="NZ_JQCD01000024.1"/>
</dbReference>
<keyword evidence="1" id="KW-0472">Membrane</keyword>
<name>A0A0R2JHT7_9LACO</name>